<evidence type="ECO:0000313" key="1">
    <source>
        <dbReference type="EMBL" id="MFM0717490.1"/>
    </source>
</evidence>
<sequence length="229" mass="25129">MGTITGKEEFWGAVKLSDQDLAYINDSPTMVKDLLQYQQDFNNKIVNSMKVGSGGGTLFNGSYVEFASDYAQWDSSTLVGQLAHEIGHYVNQAADTAFTNEYQVSPNDPNAYFIDAMIGLHREGDAVYNNYVVQQEILAATGNQTEIYLAGASHIDRTSTGLQQLLDAQHSFDQTEGYTSSEDKNLMIEQAMGVYATLPGSAIPNQTYYDYYGKINGAKAPAQAQHSPM</sequence>
<proteinExistence type="predicted"/>
<protein>
    <submittedName>
        <fullName evidence="1">Uncharacterized protein</fullName>
    </submittedName>
</protein>
<gene>
    <name evidence="1" type="ORF">PQQ73_14230</name>
</gene>
<dbReference type="RefSeq" id="WP_408153360.1">
    <property type="nucleotide sequence ID" value="NZ_JAQQCL010000009.1"/>
</dbReference>
<accession>A0ABW9EEJ0</accession>
<keyword evidence="2" id="KW-1185">Reference proteome</keyword>
<reference evidence="1 2" key="1">
    <citation type="journal article" date="2024" name="Chem. Sci.">
        <title>Discovery of megapolipeptins by genome mining of a Burkholderiales bacteria collection.</title>
        <authorList>
            <person name="Paulo B.S."/>
            <person name="Recchia M.J.J."/>
            <person name="Lee S."/>
            <person name="Fergusson C.H."/>
            <person name="Romanowski S.B."/>
            <person name="Hernandez A."/>
            <person name="Krull N."/>
            <person name="Liu D.Y."/>
            <person name="Cavanagh H."/>
            <person name="Bos A."/>
            <person name="Gray C.A."/>
            <person name="Murphy B.T."/>
            <person name="Linington R.G."/>
            <person name="Eustaquio A.S."/>
        </authorList>
    </citation>
    <scope>NUCLEOTIDE SEQUENCE [LARGE SCALE GENOMIC DNA]</scope>
    <source>
        <strain evidence="1 2">RL17-350-BIC-E</strain>
    </source>
</reference>
<dbReference type="EMBL" id="JAQQCL010000009">
    <property type="protein sequence ID" value="MFM0717490.1"/>
    <property type="molecule type" value="Genomic_DNA"/>
</dbReference>
<evidence type="ECO:0000313" key="2">
    <source>
        <dbReference type="Proteomes" id="UP001629392"/>
    </source>
</evidence>
<dbReference type="Proteomes" id="UP001629392">
    <property type="component" value="Unassembled WGS sequence"/>
</dbReference>
<organism evidence="1 2">
    <name type="scientific">Paraburkholderia strydomiana</name>
    <dbReference type="NCBI Taxonomy" id="1245417"/>
    <lineage>
        <taxon>Bacteria</taxon>
        <taxon>Pseudomonadati</taxon>
        <taxon>Pseudomonadota</taxon>
        <taxon>Betaproteobacteria</taxon>
        <taxon>Burkholderiales</taxon>
        <taxon>Burkholderiaceae</taxon>
        <taxon>Paraburkholderia</taxon>
    </lineage>
</organism>
<name>A0ABW9EEJ0_9BURK</name>
<comment type="caution">
    <text evidence="1">The sequence shown here is derived from an EMBL/GenBank/DDBJ whole genome shotgun (WGS) entry which is preliminary data.</text>
</comment>